<dbReference type="GO" id="GO:0005199">
    <property type="term" value="F:structural constituent of cell wall"/>
    <property type="evidence" value="ECO:0007669"/>
    <property type="project" value="InterPro"/>
</dbReference>
<sequence length="130" mass="12635">MQYSSITLFLAFAATAFAQGQQADGQVTVASAATQISDGQIQVPTAVPSVTQISDGQVQVPTVAPTTAAGVAQISDGQIQASATGAPAPSANGTFTSPAPSAFTGGASFASWSKEVAMAAVGAAAGFALL</sequence>
<dbReference type="AlphaFoldDB" id="A0AA43QPP2"/>
<protein>
    <submittedName>
        <fullName evidence="3">Uncharacterized protein</fullName>
    </submittedName>
</protein>
<evidence type="ECO:0000256" key="2">
    <source>
        <dbReference type="SAM" id="SignalP"/>
    </source>
</evidence>
<accession>A0AA43QPP2</accession>
<dbReference type="Proteomes" id="UP001161017">
    <property type="component" value="Unassembled WGS sequence"/>
</dbReference>
<comment type="caution">
    <text evidence="3">The sequence shown here is derived from an EMBL/GenBank/DDBJ whole genome shotgun (WGS) entry which is preliminary data.</text>
</comment>
<gene>
    <name evidence="3" type="ORF">OHK93_001487</name>
</gene>
<proteinExistence type="predicted"/>
<evidence type="ECO:0000313" key="3">
    <source>
        <dbReference type="EMBL" id="MDI1490287.1"/>
    </source>
</evidence>
<keyword evidence="4" id="KW-1185">Reference proteome</keyword>
<dbReference type="PROSITE" id="PS50256">
    <property type="entry name" value="PIR_REPEAT_2"/>
    <property type="match status" value="3"/>
</dbReference>
<keyword evidence="1 2" id="KW-0732">Signal</keyword>
<dbReference type="Pfam" id="PF00399">
    <property type="entry name" value="PIR"/>
    <property type="match status" value="1"/>
</dbReference>
<dbReference type="InterPro" id="IPR000420">
    <property type="entry name" value="Yeast_PIR_rpt"/>
</dbReference>
<reference evidence="3" key="1">
    <citation type="journal article" date="2023" name="Genome Biol. Evol.">
        <title>First Whole Genome Sequence and Flow Cytometry Genome Size Data for the Lichen-Forming Fungus Ramalina farinacea (Ascomycota).</title>
        <authorList>
            <person name="Llewellyn T."/>
            <person name="Mian S."/>
            <person name="Hill R."/>
            <person name="Leitch I.J."/>
            <person name="Gaya E."/>
        </authorList>
    </citation>
    <scope>NUCLEOTIDE SEQUENCE</scope>
    <source>
        <strain evidence="3">LIQ254RAFAR</strain>
    </source>
</reference>
<feature type="chain" id="PRO_5041421682" evidence="2">
    <location>
        <begin position="19"/>
        <end position="130"/>
    </location>
</feature>
<organism evidence="3 4">
    <name type="scientific">Ramalina farinacea</name>
    <dbReference type="NCBI Taxonomy" id="258253"/>
    <lineage>
        <taxon>Eukaryota</taxon>
        <taxon>Fungi</taxon>
        <taxon>Dikarya</taxon>
        <taxon>Ascomycota</taxon>
        <taxon>Pezizomycotina</taxon>
        <taxon>Lecanoromycetes</taxon>
        <taxon>OSLEUM clade</taxon>
        <taxon>Lecanoromycetidae</taxon>
        <taxon>Lecanorales</taxon>
        <taxon>Lecanorineae</taxon>
        <taxon>Ramalinaceae</taxon>
        <taxon>Ramalina</taxon>
    </lineage>
</organism>
<feature type="signal peptide" evidence="2">
    <location>
        <begin position="1"/>
        <end position="18"/>
    </location>
</feature>
<evidence type="ECO:0000256" key="1">
    <source>
        <dbReference type="ARBA" id="ARBA00022729"/>
    </source>
</evidence>
<dbReference type="EMBL" id="JAPUFD010000011">
    <property type="protein sequence ID" value="MDI1490287.1"/>
    <property type="molecule type" value="Genomic_DNA"/>
</dbReference>
<name>A0AA43QPP2_9LECA</name>
<evidence type="ECO:0000313" key="4">
    <source>
        <dbReference type="Proteomes" id="UP001161017"/>
    </source>
</evidence>